<dbReference type="InterPro" id="IPR058248">
    <property type="entry name" value="Lxx211020-like"/>
</dbReference>
<dbReference type="InterPro" id="IPR007410">
    <property type="entry name" value="LpqE-like"/>
</dbReference>
<dbReference type="Pfam" id="PF04314">
    <property type="entry name" value="PCuAC"/>
    <property type="match status" value="1"/>
</dbReference>
<keyword evidence="1" id="KW-0812">Transmembrane</keyword>
<proteinExistence type="predicted"/>
<dbReference type="Proteomes" id="UP001604002">
    <property type="component" value="Unassembled WGS sequence"/>
</dbReference>
<feature type="transmembrane region" description="Helical" evidence="1">
    <location>
        <begin position="25"/>
        <end position="45"/>
    </location>
</feature>
<comment type="caution">
    <text evidence="2">The sequence shown here is derived from an EMBL/GenBank/DDBJ whole genome shotgun (WGS) entry which is preliminary data.</text>
</comment>
<evidence type="ECO:0000313" key="3">
    <source>
        <dbReference type="Proteomes" id="UP001604002"/>
    </source>
</evidence>
<dbReference type="RefSeq" id="WP_393992771.1">
    <property type="nucleotide sequence ID" value="NZ_JBAFVH010000006.1"/>
</dbReference>
<dbReference type="PANTHER" id="PTHR36302">
    <property type="entry name" value="BLR7088 PROTEIN"/>
    <property type="match status" value="1"/>
</dbReference>
<dbReference type="InterPro" id="IPR036182">
    <property type="entry name" value="PCuAC_sf"/>
</dbReference>
<dbReference type="Gene3D" id="2.60.40.1890">
    <property type="entry name" value="PCu(A)C copper chaperone"/>
    <property type="match status" value="1"/>
</dbReference>
<reference evidence="2 3" key="1">
    <citation type="submission" date="2024-02" db="EMBL/GenBank/DDBJ databases">
        <title>Expansion and revision of Xanthobacter and proposal of Roseixanthobacter gen. nov.</title>
        <authorList>
            <person name="Soltysiak M.P.M."/>
            <person name="Jalihal A."/>
            <person name="Ory A."/>
            <person name="Chrisophersen C."/>
            <person name="Lee A.D."/>
            <person name="Boulton J."/>
            <person name="Springer M."/>
        </authorList>
    </citation>
    <scope>NUCLEOTIDE SEQUENCE [LARGE SCALE GENOMIC DNA]</scope>
    <source>
        <strain evidence="2 3">23A</strain>
    </source>
</reference>
<evidence type="ECO:0000313" key="2">
    <source>
        <dbReference type="EMBL" id="MFG1372933.1"/>
    </source>
</evidence>
<organism evidence="2 3">
    <name type="scientific">Xanthobacter oligotrophicus</name>
    <dbReference type="NCBI Taxonomy" id="2607286"/>
    <lineage>
        <taxon>Bacteria</taxon>
        <taxon>Pseudomonadati</taxon>
        <taxon>Pseudomonadota</taxon>
        <taxon>Alphaproteobacteria</taxon>
        <taxon>Hyphomicrobiales</taxon>
        <taxon>Xanthobacteraceae</taxon>
        <taxon>Xanthobacter</taxon>
    </lineage>
</organism>
<dbReference type="SUPFAM" id="SSF110087">
    <property type="entry name" value="DR1885-like metal-binding protein"/>
    <property type="match status" value="1"/>
</dbReference>
<evidence type="ECO:0000256" key="1">
    <source>
        <dbReference type="SAM" id="Phobius"/>
    </source>
</evidence>
<accession>A0ABW6ZZ63</accession>
<gene>
    <name evidence="2" type="ORF">V5F32_12230</name>
</gene>
<keyword evidence="1" id="KW-1133">Transmembrane helix</keyword>
<protein>
    <submittedName>
        <fullName evidence="2">Copper chaperone PCu(A)C</fullName>
    </submittedName>
</protein>
<dbReference type="PANTHER" id="PTHR36302:SF1">
    <property type="entry name" value="COPPER CHAPERONE PCU(A)C"/>
    <property type="match status" value="1"/>
</dbReference>
<name>A0ABW6ZZ63_9HYPH</name>
<sequence length="185" mass="19466">MSSLTRLLKGSANTRAPYRPFAEEILAAFVFAAFVLVLSVQTLLAHEFKAGAIEIDHPWSRATPGGATVGAGYLTLKNTGSAPDRLVSAASDVAERVEIHEMAVKDGVMTMRPLSDGLVIPAGGSVVLKPGSYHIMFFGLKQPLKQGAVIDGTLTFEKAGKVAVKYNVDAIAAEGSGHDHSHPAK</sequence>
<dbReference type="EMBL" id="JBAFVH010000006">
    <property type="protein sequence ID" value="MFG1372933.1"/>
    <property type="molecule type" value="Genomic_DNA"/>
</dbReference>
<keyword evidence="1" id="KW-0472">Membrane</keyword>
<keyword evidence="3" id="KW-1185">Reference proteome</keyword>